<dbReference type="AlphaFoldDB" id="X0YRF2"/>
<reference evidence="2" key="1">
    <citation type="journal article" date="2014" name="Front. Microbiol.">
        <title>High frequency of phylogenetically diverse reductive dehalogenase-homologous genes in deep subseafloor sedimentary metagenomes.</title>
        <authorList>
            <person name="Kawai M."/>
            <person name="Futagami T."/>
            <person name="Toyoda A."/>
            <person name="Takaki Y."/>
            <person name="Nishi S."/>
            <person name="Hori S."/>
            <person name="Arai W."/>
            <person name="Tsubouchi T."/>
            <person name="Morono Y."/>
            <person name="Uchiyama I."/>
            <person name="Ito T."/>
            <person name="Fujiyama A."/>
            <person name="Inagaki F."/>
            <person name="Takami H."/>
        </authorList>
    </citation>
    <scope>NUCLEOTIDE SEQUENCE</scope>
    <source>
        <strain evidence="2">Expedition CK06-06</strain>
    </source>
</reference>
<feature type="compositionally biased region" description="Basic and acidic residues" evidence="1">
    <location>
        <begin position="139"/>
        <end position="151"/>
    </location>
</feature>
<evidence type="ECO:0000256" key="1">
    <source>
        <dbReference type="SAM" id="MobiDB-lite"/>
    </source>
</evidence>
<organism evidence="2">
    <name type="scientific">marine sediment metagenome</name>
    <dbReference type="NCBI Taxonomy" id="412755"/>
    <lineage>
        <taxon>unclassified sequences</taxon>
        <taxon>metagenomes</taxon>
        <taxon>ecological metagenomes</taxon>
    </lineage>
</organism>
<name>X0YRF2_9ZZZZ</name>
<proteinExistence type="predicted"/>
<feature type="compositionally biased region" description="Basic and acidic residues" evidence="1">
    <location>
        <begin position="105"/>
        <end position="124"/>
    </location>
</feature>
<dbReference type="EMBL" id="BARS01052037">
    <property type="protein sequence ID" value="GAG50948.1"/>
    <property type="molecule type" value="Genomic_DNA"/>
</dbReference>
<accession>X0YRF2</accession>
<protein>
    <submittedName>
        <fullName evidence="2">Uncharacterized protein</fullName>
    </submittedName>
</protein>
<comment type="caution">
    <text evidence="2">The sequence shown here is derived from an EMBL/GenBank/DDBJ whole genome shotgun (WGS) entry which is preliminary data.</text>
</comment>
<evidence type="ECO:0000313" key="2">
    <source>
        <dbReference type="EMBL" id="GAG50948.1"/>
    </source>
</evidence>
<sequence length="151" mass="17537">MSDIYARRVDWAEKPEKIIAGMAAEPKEAKNIQVEALKDEKVIAAIRENLKEGGAWTKEHLSQMGKRGDLAEQIKNKVVIPHKKEFSPQVQMWLDSNAAKSTYGTKEELEEMLRKKREKTEEKTTPTPKTEGFRKKRERRQEEFKKILKGE</sequence>
<feature type="region of interest" description="Disordered" evidence="1">
    <location>
        <begin position="104"/>
        <end position="151"/>
    </location>
</feature>
<gene>
    <name evidence="2" type="ORF">S01H1_77433</name>
</gene>